<dbReference type="PATRIC" id="fig|1280947.3.peg.886"/>
<keyword evidence="1" id="KW-0732">Signal</keyword>
<name>A0A062UMD2_9PROT</name>
<dbReference type="STRING" id="1280947.HY30_12780"/>
<evidence type="ECO:0000313" key="2">
    <source>
        <dbReference type="EMBL" id="KCZ60110.1"/>
    </source>
</evidence>
<dbReference type="AlphaFoldDB" id="A0A062UMD2"/>
<feature type="chain" id="PRO_5001614695" description="Lipoprotein" evidence="1">
    <location>
        <begin position="22"/>
        <end position="154"/>
    </location>
</feature>
<evidence type="ECO:0008006" key="4">
    <source>
        <dbReference type="Google" id="ProtNLM"/>
    </source>
</evidence>
<accession>A0A062UMD2</accession>
<reference evidence="2 3" key="1">
    <citation type="journal article" date="2014" name="Antonie Van Leeuwenhoek">
        <title>Hyphomonas beringensis sp. nov. and Hyphomonas chukchiensis sp. nov., isolated from surface seawater of the Bering Sea and Chukchi Sea.</title>
        <authorList>
            <person name="Li C."/>
            <person name="Lai Q."/>
            <person name="Li G."/>
            <person name="Dong C."/>
            <person name="Wang J."/>
            <person name="Liao Y."/>
            <person name="Shao Z."/>
        </authorList>
    </citation>
    <scope>NUCLEOTIDE SEQUENCE [LARGE SCALE GENOMIC DNA]</scope>
    <source>
        <strain evidence="2 3">BH-BN04-4</strain>
    </source>
</reference>
<protein>
    <recommendedName>
        <fullName evidence="4">Lipoprotein</fullName>
    </recommendedName>
</protein>
<dbReference type="OrthoDB" id="7605667at2"/>
<dbReference type="Proteomes" id="UP000027190">
    <property type="component" value="Unassembled WGS sequence"/>
</dbReference>
<dbReference type="RefSeq" id="WP_034737524.1">
    <property type="nucleotide sequence ID" value="NZ_AWFG01000011.1"/>
</dbReference>
<evidence type="ECO:0000313" key="3">
    <source>
        <dbReference type="Proteomes" id="UP000027190"/>
    </source>
</evidence>
<gene>
    <name evidence="2" type="ORF">HY30_12780</name>
</gene>
<organism evidence="2 3">
    <name type="scientific">Hyphomonas chukchiensis</name>
    <dbReference type="NCBI Taxonomy" id="1280947"/>
    <lineage>
        <taxon>Bacteria</taxon>
        <taxon>Pseudomonadati</taxon>
        <taxon>Pseudomonadota</taxon>
        <taxon>Alphaproteobacteria</taxon>
        <taxon>Hyphomonadales</taxon>
        <taxon>Hyphomonadaceae</taxon>
        <taxon>Hyphomonas</taxon>
    </lineage>
</organism>
<dbReference type="PROSITE" id="PS51257">
    <property type="entry name" value="PROKAR_LIPOPROTEIN"/>
    <property type="match status" value="1"/>
</dbReference>
<evidence type="ECO:0000256" key="1">
    <source>
        <dbReference type="SAM" id="SignalP"/>
    </source>
</evidence>
<sequence length="154" mass="16116">MSRTRAAILLAGALLLASCGAAESPMKEMKTGQTAAEAKGNAPSARPVWLPDDIPLPDDLVIFETNRIKLPGDSSVSHRLKGYSWADMNAEAVTSGLREKILAAGYVSAGNEASVTPQLIQFSGNALAPGKIAFMQVDADGDHLVLSLSLSLPE</sequence>
<feature type="signal peptide" evidence="1">
    <location>
        <begin position="1"/>
        <end position="21"/>
    </location>
</feature>
<keyword evidence="3" id="KW-1185">Reference proteome</keyword>
<proteinExistence type="predicted"/>
<dbReference type="EMBL" id="AWFG01000011">
    <property type="protein sequence ID" value="KCZ60110.1"/>
    <property type="molecule type" value="Genomic_DNA"/>
</dbReference>
<comment type="caution">
    <text evidence="2">The sequence shown here is derived from an EMBL/GenBank/DDBJ whole genome shotgun (WGS) entry which is preliminary data.</text>
</comment>